<evidence type="ECO:0000313" key="3">
    <source>
        <dbReference type="Proteomes" id="UP001178507"/>
    </source>
</evidence>
<evidence type="ECO:0000313" key="2">
    <source>
        <dbReference type="EMBL" id="CAJ1397059.1"/>
    </source>
</evidence>
<gene>
    <name evidence="2" type="ORF">EVOR1521_LOCUS21150</name>
</gene>
<feature type="region of interest" description="Disordered" evidence="1">
    <location>
        <begin position="328"/>
        <end position="360"/>
    </location>
</feature>
<proteinExistence type="predicted"/>
<sequence length="791" mass="88528">MNCGHLEARVGDTILLSCQSKEGFQKLWLQTLSHYLTGIQTTLAEVEDLASNYCKDLVFIQRRFLEFLQRTDDKAQVLEEFLRSFPLKGAAPPGSRQADELNEQLQDDLADKLWIHANHRKFESVEERHRLMTPGPCSLKSSATNGFWEEKAAAHLRLANKLQALELCRFRASAAVLRWSYTKEGQALDCFEPLEEVPTHLSSLQELAMWLDESAERVASVAPTGAELESSEVKEEAEVSFMAEDSSLMESVGGVNEGPKNLELIAAIQAERHGLGARCRKVASWTYSRLEQMRSQYDEIFKRMDDWIKNRVKEENEAIKETEQLLRSGHWQDEEEGRSLSRSTTLRKSHTGHLKPALSSAAGKRRRDVLKVIVPKTLDVDVYSPPELFVTAASRPGTSASGARPVSRQSGNSRRPGPVLPERWTQEMLWGLLARLSDLEPSGICQPQLLRQVLLERRHAALGFENEQVLPVSWVQRPLVVYHLLCRTMLEPAWGAAGVDVTEFLLALTHHENWIAWPNREALEATREYLHSEDAMLEEEQLSMSAPKKYPDVPVSEELFSKLPLWPAGCRPELRTFMFHVLCCFAEEGAVRLPPKPGREAEGRGPISARRIFSYFGLGNTPAATFSQQCRLLLPASCFSEDPPPQVLVKDLWTILYSQKSRPATMIAPVPDLATFCNSLLEEGKVPEPVPKAKAKAKGKAKQEVEEEVEPPPVPEEATVAFSESVLLQRQTVLKALCSHGGLLCRRRNLEELFPNPGVFPLKTAAEAAAQSELASLIPAPVEEAQEDPPP</sequence>
<evidence type="ECO:0000256" key="1">
    <source>
        <dbReference type="SAM" id="MobiDB-lite"/>
    </source>
</evidence>
<accession>A0AA36J206</accession>
<name>A0AA36J206_9DINO</name>
<feature type="compositionally biased region" description="Polar residues" evidence="1">
    <location>
        <begin position="396"/>
        <end position="413"/>
    </location>
</feature>
<organism evidence="2 3">
    <name type="scientific">Effrenium voratum</name>
    <dbReference type="NCBI Taxonomy" id="2562239"/>
    <lineage>
        <taxon>Eukaryota</taxon>
        <taxon>Sar</taxon>
        <taxon>Alveolata</taxon>
        <taxon>Dinophyceae</taxon>
        <taxon>Suessiales</taxon>
        <taxon>Symbiodiniaceae</taxon>
        <taxon>Effrenium</taxon>
    </lineage>
</organism>
<reference evidence="2" key="1">
    <citation type="submission" date="2023-08" db="EMBL/GenBank/DDBJ databases">
        <authorList>
            <person name="Chen Y."/>
            <person name="Shah S."/>
            <person name="Dougan E. K."/>
            <person name="Thang M."/>
            <person name="Chan C."/>
        </authorList>
    </citation>
    <scope>NUCLEOTIDE SEQUENCE</scope>
</reference>
<protein>
    <submittedName>
        <fullName evidence="2">Uncharacterized protein</fullName>
    </submittedName>
</protein>
<comment type="caution">
    <text evidence="2">The sequence shown here is derived from an EMBL/GenBank/DDBJ whole genome shotgun (WGS) entry which is preliminary data.</text>
</comment>
<dbReference type="AlphaFoldDB" id="A0AA36J206"/>
<dbReference type="PANTHER" id="PTHR14919:SF0">
    <property type="entry name" value="SPERM FLAGELLAR PROTEIN 2"/>
    <property type="match status" value="1"/>
</dbReference>
<dbReference type="InterPro" id="IPR052634">
    <property type="entry name" value="Sperm_flagellar-bone_growth"/>
</dbReference>
<dbReference type="Proteomes" id="UP001178507">
    <property type="component" value="Unassembled WGS sequence"/>
</dbReference>
<feature type="region of interest" description="Disordered" evidence="1">
    <location>
        <begin position="692"/>
        <end position="714"/>
    </location>
</feature>
<feature type="region of interest" description="Disordered" evidence="1">
    <location>
        <begin position="393"/>
        <end position="418"/>
    </location>
</feature>
<dbReference type="PANTHER" id="PTHR14919">
    <property type="entry name" value="KPL2-RELATED"/>
    <property type="match status" value="1"/>
</dbReference>
<keyword evidence="3" id="KW-1185">Reference proteome</keyword>
<dbReference type="EMBL" id="CAUJNA010003252">
    <property type="protein sequence ID" value="CAJ1397059.1"/>
    <property type="molecule type" value="Genomic_DNA"/>
</dbReference>